<reference evidence="2 3" key="1">
    <citation type="submission" date="2023-11" db="EMBL/GenBank/DDBJ databases">
        <title>Lentzea sokolovensis, sp. nov., Lentzea kristufkii, sp. nov., and Lentzea miocenensis, sp. nov., rare actinobacteria from Sokolov Coal Basin, Miocene lacustrine sediment, Czech Republic.</title>
        <authorList>
            <person name="Lara A."/>
            <person name="Kotroba L."/>
            <person name="Nouioui I."/>
            <person name="Neumann-Schaal M."/>
            <person name="Mast Y."/>
            <person name="Chronakova A."/>
        </authorList>
    </citation>
    <scope>NUCLEOTIDE SEQUENCE [LARGE SCALE GENOMIC DNA]</scope>
    <source>
        <strain evidence="2 3">BCCO 10_0798</strain>
    </source>
</reference>
<sequence length="1063" mass="110171">MTSPHPRLRTAPVLCVLVCHDGDQWLSTALSALRRQRIRPRHVVAVDTGSTDRTAKVLAEAGDLLDGVLTAPRGTGYGTALRIAVEHAVERWGDPGKWLWLLHDDSAPEPDCLAALLTAAEVSPSAAVLGPLCLDWVDSRLVVEAGVSTDSSGHRQTGLSSAEHSASFQQSTEVLAVSSAGSLIKREVWHSLGGYDEAMPLLRDDVDFGWRANRAGHLVLCVPVARMRHARAATKGARRLDAAMARPGPSFRGVDRAHGMRTFLVNCSTLSFLVGVPRLLFLSLLRALGFLLLRRFADAHAEVGAARYLLTRGRLLQGRRARRGSAVVRGLFTSRLTRLRNAVRAGAAFLIRRRVEADAALGRLPATDSGSAWLEPSEVDSRLVGPSALPAGASRGRPRVAGLRRPPVVVPVDAALPGALRPSPRPRPSPGPRAGSGMVFVEVDQSRVLRSLLLAPPVLLLLSLSAVAVIANWSRLGLDLAGGRLLPVGSVGSVWSTYLSSWHPVFGGTAAPAPAALAVLGLIPGGPSFAVALLLLGDIPLAALSAYIASRGLRVRRSVRAVVAAFYGLLPVATTAVAEGRLDVVVVHIVTPVVFAGVYAVLRASSTHAWLPMASGTAIGVAVLGAFSPLTHVVVIIGALGGFIAVTGGARRIAALFVIVLLPMGLLLPWPAVLLQHPEMVLNGLGAAFESPPPNLIVCSVFAAAAFAAAVLRPNASMLPGLTVIVLAIGALAAVAAVGAWPGTPLVILAWGLVCVVLAGCQRGVQPGVAGRAGVRRAVYVVGVVTLVSLGVAGFLDLRSGPLKADGGLALNASLTAELERTGRSVLILGTPVRQVAGRMPAFGDDDLVPTVSSPARLRRWNSSLLDGAAPAVKVALGQAASSGVTFVVLPSEEASARVRAAAGELVSEAPRASDGRPVLRMRLVADTGVLLAPDLARRARTGGEPPSELGADGVAPVNVSLPDVAVRVSPGGEGRVLVLAAEDEPGWQISVDGAAVPVVRAWGHLVGVPLPSGGAEVRVSVSSTLRDFLLLGQAAAALFTLLTAVPTRRRAVPGAPPQTPPI</sequence>
<organism evidence="2 3">
    <name type="scientific">Lentzea kristufekii</name>
    <dbReference type="NCBI Taxonomy" id="3095430"/>
    <lineage>
        <taxon>Bacteria</taxon>
        <taxon>Bacillati</taxon>
        <taxon>Actinomycetota</taxon>
        <taxon>Actinomycetes</taxon>
        <taxon>Pseudonocardiales</taxon>
        <taxon>Pseudonocardiaceae</taxon>
        <taxon>Lentzea</taxon>
    </lineage>
</organism>
<dbReference type="EMBL" id="JAXAVV010000010">
    <property type="protein sequence ID" value="MDX8051845.1"/>
    <property type="molecule type" value="Genomic_DNA"/>
</dbReference>
<feature type="transmembrane region" description="Helical" evidence="1">
    <location>
        <begin position="452"/>
        <end position="474"/>
    </location>
</feature>
<evidence type="ECO:0000313" key="2">
    <source>
        <dbReference type="EMBL" id="MDX8051845.1"/>
    </source>
</evidence>
<proteinExistence type="predicted"/>
<feature type="transmembrane region" description="Helical" evidence="1">
    <location>
        <begin position="584"/>
        <end position="602"/>
    </location>
</feature>
<dbReference type="EC" id="2.4.-.-" evidence="2"/>
<keyword evidence="1" id="KW-1133">Transmembrane helix</keyword>
<gene>
    <name evidence="2" type="ORF">SK571_20840</name>
</gene>
<dbReference type="Pfam" id="PF13641">
    <property type="entry name" value="Glyco_tranf_2_3"/>
    <property type="match status" value="1"/>
</dbReference>
<dbReference type="SUPFAM" id="SSF53448">
    <property type="entry name" value="Nucleotide-diphospho-sugar transferases"/>
    <property type="match status" value="1"/>
</dbReference>
<dbReference type="PANTHER" id="PTHR43685:SF3">
    <property type="entry name" value="SLR2126 PROTEIN"/>
    <property type="match status" value="1"/>
</dbReference>
<feature type="transmembrane region" description="Helical" evidence="1">
    <location>
        <begin position="695"/>
        <end position="712"/>
    </location>
</feature>
<feature type="transmembrane region" description="Helical" evidence="1">
    <location>
        <begin position="746"/>
        <end position="765"/>
    </location>
</feature>
<dbReference type="InterPro" id="IPR050834">
    <property type="entry name" value="Glycosyltransf_2"/>
</dbReference>
<dbReference type="Proteomes" id="UP001271792">
    <property type="component" value="Unassembled WGS sequence"/>
</dbReference>
<dbReference type="InterPro" id="IPR029044">
    <property type="entry name" value="Nucleotide-diphossugar_trans"/>
</dbReference>
<dbReference type="PANTHER" id="PTHR43685">
    <property type="entry name" value="GLYCOSYLTRANSFERASE"/>
    <property type="match status" value="1"/>
</dbReference>
<feature type="transmembrane region" description="Helical" evidence="1">
    <location>
        <begin position="777"/>
        <end position="796"/>
    </location>
</feature>
<evidence type="ECO:0000313" key="3">
    <source>
        <dbReference type="Proteomes" id="UP001271792"/>
    </source>
</evidence>
<dbReference type="Gene3D" id="3.90.550.10">
    <property type="entry name" value="Spore Coat Polysaccharide Biosynthesis Protein SpsA, Chain A"/>
    <property type="match status" value="1"/>
</dbReference>
<dbReference type="GO" id="GO:0016757">
    <property type="term" value="F:glycosyltransferase activity"/>
    <property type="evidence" value="ECO:0007669"/>
    <property type="project" value="UniProtKB-KW"/>
</dbReference>
<accession>A0ABU4TU81</accession>
<protein>
    <submittedName>
        <fullName evidence="2">Glycosyltransferase</fullName>
        <ecNumber evidence="2">2.4.-.-</ecNumber>
    </submittedName>
</protein>
<feature type="transmembrane region" description="Helical" evidence="1">
    <location>
        <begin position="529"/>
        <end position="549"/>
    </location>
</feature>
<keyword evidence="1" id="KW-0812">Transmembrane</keyword>
<keyword evidence="2" id="KW-0328">Glycosyltransferase</keyword>
<comment type="caution">
    <text evidence="2">The sequence shown here is derived from an EMBL/GenBank/DDBJ whole genome shotgun (WGS) entry which is preliminary data.</text>
</comment>
<reference evidence="2 3" key="2">
    <citation type="submission" date="2023-11" db="EMBL/GenBank/DDBJ databases">
        <authorList>
            <person name="Lara A.C."/>
            <person name="Chronakova A."/>
        </authorList>
    </citation>
    <scope>NUCLEOTIDE SEQUENCE [LARGE SCALE GENOMIC DNA]</scope>
    <source>
        <strain evidence="2 3">BCCO 10_0798</strain>
    </source>
</reference>
<evidence type="ECO:0000256" key="1">
    <source>
        <dbReference type="SAM" id="Phobius"/>
    </source>
</evidence>
<feature type="transmembrane region" description="Helical" evidence="1">
    <location>
        <begin position="655"/>
        <end position="675"/>
    </location>
</feature>
<keyword evidence="3" id="KW-1185">Reference proteome</keyword>
<keyword evidence="2" id="KW-0808">Transferase</keyword>
<keyword evidence="1" id="KW-0472">Membrane</keyword>
<dbReference type="RefSeq" id="WP_319985763.1">
    <property type="nucleotide sequence ID" value="NZ_JAXAVV010000010.1"/>
</dbReference>
<name>A0ABU4TU81_9PSEU</name>
<feature type="transmembrane region" description="Helical" evidence="1">
    <location>
        <begin position="270"/>
        <end position="293"/>
    </location>
</feature>
<feature type="transmembrane region" description="Helical" evidence="1">
    <location>
        <begin position="719"/>
        <end position="740"/>
    </location>
</feature>